<feature type="domain" description="AAA+ ATPase" evidence="2">
    <location>
        <begin position="21"/>
        <end position="148"/>
    </location>
</feature>
<feature type="region of interest" description="Disordered" evidence="1">
    <location>
        <begin position="326"/>
        <end position="347"/>
    </location>
</feature>
<organism evidence="3 4">
    <name type="scientific">Microlunatus soli</name>
    <dbReference type="NCBI Taxonomy" id="630515"/>
    <lineage>
        <taxon>Bacteria</taxon>
        <taxon>Bacillati</taxon>
        <taxon>Actinomycetota</taxon>
        <taxon>Actinomycetes</taxon>
        <taxon>Propionibacteriales</taxon>
        <taxon>Propionibacteriaceae</taxon>
        <taxon>Microlunatus</taxon>
    </lineage>
</organism>
<sequence>MPSTRSLRGETVTEVVSHLEAGAHVNLIGMPGSGRSSLLRETKHELDARGWRVFELAGVTAFRQRPLVPLALAGVNMSGGSLTTANIANSTDALAERIGRPSTILIVDDADDLDDVTAGVIIAAQRRKPTPVLTTIRPGRRSAAAVELWSPSGSGVRIELRAMRYDSVCALVLGVLPGSVEPATMARIATMSGGLPGLVVALAETGRKNGRLVRRDGVWSSGPELWSAELSQAVAPILGGCDEAEIEALLTLALATAMPVADAVKVLPWEHLDALEEAGLLHVMGAGDSSMIGIYPPLVADYFRHETGTVRRHHVAENLAAISRPEADGSPVLVPPPTAPAADVTESEAVRSQYLKGRGAAEVARRRAAWTQDPRPQTAVPYVISLHNHGADPAVITEVVEKTPAREAEQADSAVLQVWRACYAAVAGNDLRSAYAILRREREARPATDGLMRATEAHLQLMLDRQPEQTLLRPAGADELPLSQEAQTVVAAEALLAAGHCAAASEQLRAARIEFSPYLLRSDLVGELDLVLRGEVDQGVAIAAENLRTAQVSLDAAAIAGHAYVMALGLLLAGRLDDLEHHLDATLAVVEPPMMQWHFQVGTLVVAALLAAARGRHGYASSLLMQARTHGVRPGPYPAMVPDVSAEPLRVTEGTDSNDLWAQGR</sequence>
<reference evidence="3 4" key="1">
    <citation type="submission" date="2016-10" db="EMBL/GenBank/DDBJ databases">
        <authorList>
            <person name="de Groot N.N."/>
        </authorList>
    </citation>
    <scope>NUCLEOTIDE SEQUENCE [LARGE SCALE GENOMIC DNA]</scope>
    <source>
        <strain evidence="3 4">DSM 21800</strain>
    </source>
</reference>
<dbReference type="SMART" id="SM00382">
    <property type="entry name" value="AAA"/>
    <property type="match status" value="1"/>
</dbReference>
<dbReference type="InterPro" id="IPR027417">
    <property type="entry name" value="P-loop_NTPase"/>
</dbReference>
<gene>
    <name evidence="3" type="ORF">SAMN04489812_1462</name>
</gene>
<dbReference type="SUPFAM" id="SSF52540">
    <property type="entry name" value="P-loop containing nucleoside triphosphate hydrolases"/>
    <property type="match status" value="1"/>
</dbReference>
<dbReference type="STRING" id="630515.SAMN04489812_1462"/>
<proteinExistence type="predicted"/>
<dbReference type="InterPro" id="IPR003593">
    <property type="entry name" value="AAA+_ATPase"/>
</dbReference>
<evidence type="ECO:0000313" key="3">
    <source>
        <dbReference type="EMBL" id="SDS29235.1"/>
    </source>
</evidence>
<dbReference type="OrthoDB" id="3751684at2"/>
<keyword evidence="4" id="KW-1185">Reference proteome</keyword>
<evidence type="ECO:0000259" key="2">
    <source>
        <dbReference type="SMART" id="SM00382"/>
    </source>
</evidence>
<dbReference type="EMBL" id="LT629772">
    <property type="protein sequence ID" value="SDS29235.1"/>
    <property type="molecule type" value="Genomic_DNA"/>
</dbReference>
<name>A0A1H1R150_9ACTN</name>
<protein>
    <recommendedName>
        <fullName evidence="2">AAA+ ATPase domain-containing protein</fullName>
    </recommendedName>
</protein>
<dbReference type="RefSeq" id="WP_157683269.1">
    <property type="nucleotide sequence ID" value="NZ_LT629772.1"/>
</dbReference>
<dbReference type="Proteomes" id="UP000199103">
    <property type="component" value="Chromosome I"/>
</dbReference>
<evidence type="ECO:0000313" key="4">
    <source>
        <dbReference type="Proteomes" id="UP000199103"/>
    </source>
</evidence>
<evidence type="ECO:0000256" key="1">
    <source>
        <dbReference type="SAM" id="MobiDB-lite"/>
    </source>
</evidence>
<dbReference type="AlphaFoldDB" id="A0A1H1R150"/>
<accession>A0A1H1R150</accession>